<dbReference type="InterPro" id="IPR011990">
    <property type="entry name" value="TPR-like_helical_dom_sf"/>
</dbReference>
<protein>
    <recommendedName>
        <fullName evidence="3">TolB amino-terminal domain-containing protein</fullName>
    </recommendedName>
</protein>
<evidence type="ECO:0000313" key="2">
    <source>
        <dbReference type="Proteomes" id="UP000198382"/>
    </source>
</evidence>
<dbReference type="PANTHER" id="PTHR12558:SF13">
    <property type="entry name" value="CELL DIVISION CYCLE PROTEIN 27 HOMOLOG"/>
    <property type="match status" value="1"/>
</dbReference>
<gene>
    <name evidence="1" type="ORF">B0A65_22550</name>
</gene>
<dbReference type="SUPFAM" id="SSF48452">
    <property type="entry name" value="TPR-like"/>
    <property type="match status" value="1"/>
</dbReference>
<sequence>MEAVKKITHDQIFKELESVLQFSLLKKSPILVKFLKYIVTETINEKQNTIKEYTIAVNVLNRSTDFNSHDDSVVRIHAGRLRRFLEKYYTSEGAHNSLQIIIPKGCYIPEFIYKDFTLPNLSQDKSMPVIAIFPFKSLNQKKNLDIYSLVLTEELSAELSRFQEIAVIGNFNAKIISKINDNKLEAARLIGADFIITGSFSNNDEKLQIRINLINTLTGENIMTKLFEHNVVENIDKIQNEIVQNIVSILGGYYGFIFKEIIKTFPERISSKLSTWKGIYNYYRYQRSYSLENYKAAFNALSDAVKLHPDHAVTWAMMGEFYLDGIALGIDNNEDTIAQAYACLMRSVKIDPDCQHAWHTLTWANLFRRNPEACLACAEKCISINPYSSGMVSGVGCLLIFAGYFEKGFVIMDKAIQTNPHYPWWINIGYCYYYMAKEDYRNAFLWAEKMDSEETFWDPLLKSVSLSFLNEDTEAKKYLAKLIEIEPETPVKIKAMLSSYVLTEDLTMRIIGSLERLGLEIQN</sequence>
<keyword evidence="2" id="KW-1185">Reference proteome</keyword>
<dbReference type="RefSeq" id="WP_074658166.1">
    <property type="nucleotide sequence ID" value="NZ_MUGV01000053.1"/>
</dbReference>
<dbReference type="Gene3D" id="3.40.50.10070">
    <property type="entry name" value="TolB, N-terminal domain"/>
    <property type="match status" value="1"/>
</dbReference>
<dbReference type="EMBL" id="MUGV01000053">
    <property type="protein sequence ID" value="OXA75137.1"/>
    <property type="molecule type" value="Genomic_DNA"/>
</dbReference>
<dbReference type="Gene3D" id="1.25.40.10">
    <property type="entry name" value="Tetratricopeptide repeat domain"/>
    <property type="match status" value="1"/>
</dbReference>
<accession>A0ABX4BJN7</accession>
<reference evidence="1 2" key="1">
    <citation type="submission" date="2016-11" db="EMBL/GenBank/DDBJ databases">
        <title>Whole genomes of Flavobacteriaceae.</title>
        <authorList>
            <person name="Stine C."/>
            <person name="Li C."/>
            <person name="Tadesse D."/>
        </authorList>
    </citation>
    <scope>NUCLEOTIDE SEQUENCE [LARGE SCALE GENOMIC DNA]</scope>
    <source>
        <strain evidence="1 2">DSM 15937</strain>
    </source>
</reference>
<proteinExistence type="predicted"/>
<name>A0ABX4BJN7_FLAFR</name>
<evidence type="ECO:0000313" key="1">
    <source>
        <dbReference type="EMBL" id="OXA75137.1"/>
    </source>
</evidence>
<dbReference type="Proteomes" id="UP000198382">
    <property type="component" value="Unassembled WGS sequence"/>
</dbReference>
<evidence type="ECO:0008006" key="3">
    <source>
        <dbReference type="Google" id="ProtNLM"/>
    </source>
</evidence>
<dbReference type="PANTHER" id="PTHR12558">
    <property type="entry name" value="CELL DIVISION CYCLE 16,23,27"/>
    <property type="match status" value="1"/>
</dbReference>
<comment type="caution">
    <text evidence="1">The sequence shown here is derived from an EMBL/GenBank/DDBJ whole genome shotgun (WGS) entry which is preliminary data.</text>
</comment>
<organism evidence="1 2">
    <name type="scientific">Flavobacterium frigidimaris</name>
    <dbReference type="NCBI Taxonomy" id="262320"/>
    <lineage>
        <taxon>Bacteria</taxon>
        <taxon>Pseudomonadati</taxon>
        <taxon>Bacteroidota</taxon>
        <taxon>Flavobacteriia</taxon>
        <taxon>Flavobacteriales</taxon>
        <taxon>Flavobacteriaceae</taxon>
        <taxon>Flavobacterium</taxon>
    </lineage>
</organism>